<dbReference type="OrthoDB" id="5736775at2"/>
<comment type="caution">
    <text evidence="2">The sequence shown here is derived from an EMBL/GenBank/DDBJ whole genome shotgun (WGS) entry which is preliminary data.</text>
</comment>
<dbReference type="RefSeq" id="WP_131917700.1">
    <property type="nucleotide sequence ID" value="NZ_QQSW01000026.1"/>
</dbReference>
<organism evidence="2 3">
    <name type="scientific">Chromatocurvus halotolerans</name>
    <dbReference type="NCBI Taxonomy" id="1132028"/>
    <lineage>
        <taxon>Bacteria</taxon>
        <taxon>Pseudomonadati</taxon>
        <taxon>Pseudomonadota</taxon>
        <taxon>Gammaproteobacteria</taxon>
        <taxon>Cellvibrionales</taxon>
        <taxon>Halieaceae</taxon>
        <taxon>Chromatocurvus</taxon>
    </lineage>
</organism>
<proteinExistence type="predicted"/>
<dbReference type="EMBL" id="SLWX01000020">
    <property type="protein sequence ID" value="TCO71895.1"/>
    <property type="molecule type" value="Genomic_DNA"/>
</dbReference>
<keyword evidence="1" id="KW-0732">Signal</keyword>
<feature type="chain" id="PRO_5020889008" evidence="1">
    <location>
        <begin position="20"/>
        <end position="103"/>
    </location>
</feature>
<keyword evidence="3" id="KW-1185">Reference proteome</keyword>
<evidence type="ECO:0000313" key="3">
    <source>
        <dbReference type="Proteomes" id="UP000294980"/>
    </source>
</evidence>
<gene>
    <name evidence="2" type="ORF">EV688_12049</name>
</gene>
<accession>A0A4R2KYX2</accession>
<name>A0A4R2KYX2_9GAMM</name>
<sequence length="103" mass="11239">MKRTLMASLFVLASASSLADCIAPLPRTLPAIPDGSSASATVMVQAGEDVRTYVRSLEAYLDCRRSLNPLQHNYLVDKAETLAAAYNEELANFFGREDMLANK</sequence>
<feature type="signal peptide" evidence="1">
    <location>
        <begin position="1"/>
        <end position="19"/>
    </location>
</feature>
<dbReference type="Proteomes" id="UP000294980">
    <property type="component" value="Unassembled WGS sequence"/>
</dbReference>
<reference evidence="2 3" key="1">
    <citation type="submission" date="2019-03" db="EMBL/GenBank/DDBJ databases">
        <title>Genomic Encyclopedia of Type Strains, Phase IV (KMG-IV): sequencing the most valuable type-strain genomes for metagenomic binning, comparative biology and taxonomic classification.</title>
        <authorList>
            <person name="Goeker M."/>
        </authorList>
    </citation>
    <scope>NUCLEOTIDE SEQUENCE [LARGE SCALE GENOMIC DNA]</scope>
    <source>
        <strain evidence="2 3">DSM 23344</strain>
    </source>
</reference>
<protein>
    <submittedName>
        <fullName evidence="2">Uncharacterized protein</fullName>
    </submittedName>
</protein>
<evidence type="ECO:0000313" key="2">
    <source>
        <dbReference type="EMBL" id="TCO71895.1"/>
    </source>
</evidence>
<evidence type="ECO:0000256" key="1">
    <source>
        <dbReference type="SAM" id="SignalP"/>
    </source>
</evidence>
<dbReference type="AlphaFoldDB" id="A0A4R2KYX2"/>